<evidence type="ECO:0000256" key="1">
    <source>
        <dbReference type="ARBA" id="ARBA00022679"/>
    </source>
</evidence>
<keyword evidence="1" id="KW-0808">Transferase</keyword>
<sequence length="429" mass="46072">MLGRLPDHDLRTYRLTRIITVVPLAWIASRSLLDALAERPGPAPVIALFLLFAFVFAAQWAVVTIGARCRAKGRLPAILGAQAALTYLPVLWYGTSWAQMAGPLAASVLLVNMRGVWLVWFLVVAGALGIVWTQAPFHTAVGYAVCTVLTGWTVWGFSRLSALVVEARAERSELVSAAVARERQRFSRDLHDLLGCSLSAAVLKAEQAHRLVPAEAGDARREIAAMLDLSRRALTELRVVANGYRCPISFAAEAESVRSVLATAGVDVTVVHDHDPLDPALDAVLAVVLREGTTNILRHSRAGNCLVTLTVSAGVARLDMVNDGVLPPTGLGDGQGLANLAARLADLGGRSEAGLTEDGRFRLVAEAPLPPSHGRAAAAEATGVRESAPVWSRSARNESKRSCTPEFCSPRTSTWSAEHWPPSWSWKRI</sequence>
<dbReference type="EMBL" id="JARAVY010000004">
    <property type="protein sequence ID" value="MDX2909720.1"/>
    <property type="molecule type" value="Genomic_DNA"/>
</dbReference>
<dbReference type="PANTHER" id="PTHR24421:SF63">
    <property type="entry name" value="SENSOR HISTIDINE KINASE DESK"/>
    <property type="match status" value="1"/>
</dbReference>
<dbReference type="Gene3D" id="3.30.565.10">
    <property type="entry name" value="Histidine kinase-like ATPase, C-terminal domain"/>
    <property type="match status" value="1"/>
</dbReference>
<dbReference type="Proteomes" id="UP001271723">
    <property type="component" value="Unassembled WGS sequence"/>
</dbReference>
<evidence type="ECO:0000256" key="5">
    <source>
        <dbReference type="SAM" id="Phobius"/>
    </source>
</evidence>
<dbReference type="InterPro" id="IPR050482">
    <property type="entry name" value="Sensor_HK_TwoCompSys"/>
</dbReference>
<keyword evidence="8" id="KW-1185">Reference proteome</keyword>
<keyword evidence="2 7" id="KW-0418">Kinase</keyword>
<dbReference type="InterPro" id="IPR036890">
    <property type="entry name" value="HATPase_C_sf"/>
</dbReference>
<feature type="transmembrane region" description="Helical" evidence="5">
    <location>
        <begin position="75"/>
        <end position="95"/>
    </location>
</feature>
<name>A0ABU4L328_9ACTN</name>
<reference evidence="7 8" key="1">
    <citation type="journal article" date="2023" name="Microb. Genom.">
        <title>Mesoterricola silvestris gen. nov., sp. nov., Mesoterricola sediminis sp. nov., Geothrix oryzae sp. nov., Geothrix edaphica sp. nov., Geothrix rubra sp. nov., and Geothrix limicola sp. nov., six novel members of Acidobacteriota isolated from soils.</title>
        <authorList>
            <person name="Weisberg A.J."/>
            <person name="Pearce E."/>
            <person name="Kramer C.G."/>
            <person name="Chang J.H."/>
            <person name="Clarke C.R."/>
        </authorList>
    </citation>
    <scope>NUCLEOTIDE SEQUENCE [LARGE SCALE GENOMIC DNA]</scope>
    <source>
        <strain evidence="7 8">NRRL_B-2795</strain>
    </source>
</reference>
<accession>A0ABU4L328</accession>
<dbReference type="Pfam" id="PF07730">
    <property type="entry name" value="HisKA_3"/>
    <property type="match status" value="1"/>
</dbReference>
<organism evidence="7 8">
    <name type="scientific">Streptomyces griseiscabiei</name>
    <dbReference type="NCBI Taxonomy" id="2993540"/>
    <lineage>
        <taxon>Bacteria</taxon>
        <taxon>Bacillati</taxon>
        <taxon>Actinomycetota</taxon>
        <taxon>Actinomycetes</taxon>
        <taxon>Kitasatosporales</taxon>
        <taxon>Streptomycetaceae</taxon>
        <taxon>Streptomyces</taxon>
    </lineage>
</organism>
<evidence type="ECO:0000259" key="6">
    <source>
        <dbReference type="Pfam" id="PF07730"/>
    </source>
</evidence>
<keyword evidence="5" id="KW-0472">Membrane</keyword>
<keyword evidence="5" id="KW-0812">Transmembrane</keyword>
<keyword evidence="5" id="KW-1133">Transmembrane helix</keyword>
<dbReference type="GO" id="GO:0016301">
    <property type="term" value="F:kinase activity"/>
    <property type="evidence" value="ECO:0007669"/>
    <property type="project" value="UniProtKB-KW"/>
</dbReference>
<feature type="transmembrane region" description="Helical" evidence="5">
    <location>
        <begin position="115"/>
        <end position="133"/>
    </location>
</feature>
<protein>
    <submittedName>
        <fullName evidence="7">Histidine kinase</fullName>
    </submittedName>
</protein>
<comment type="caution">
    <text evidence="7">The sequence shown here is derived from an EMBL/GenBank/DDBJ whole genome shotgun (WGS) entry which is preliminary data.</text>
</comment>
<feature type="region of interest" description="Disordered" evidence="4">
    <location>
        <begin position="373"/>
        <end position="429"/>
    </location>
</feature>
<feature type="transmembrane region" description="Helical" evidence="5">
    <location>
        <begin position="140"/>
        <end position="158"/>
    </location>
</feature>
<dbReference type="RefSeq" id="WP_086753353.1">
    <property type="nucleotide sequence ID" value="NZ_JAGJBZ010000002.1"/>
</dbReference>
<dbReference type="CDD" id="cd16917">
    <property type="entry name" value="HATPase_UhpB-NarQ-NarX-like"/>
    <property type="match status" value="1"/>
</dbReference>
<evidence type="ECO:0000313" key="7">
    <source>
        <dbReference type="EMBL" id="MDX2909720.1"/>
    </source>
</evidence>
<evidence type="ECO:0000313" key="8">
    <source>
        <dbReference type="Proteomes" id="UP001271723"/>
    </source>
</evidence>
<dbReference type="PANTHER" id="PTHR24421">
    <property type="entry name" value="NITRATE/NITRITE SENSOR PROTEIN NARX-RELATED"/>
    <property type="match status" value="1"/>
</dbReference>
<evidence type="ECO:0000256" key="3">
    <source>
        <dbReference type="ARBA" id="ARBA00023012"/>
    </source>
</evidence>
<proteinExistence type="predicted"/>
<dbReference type="InterPro" id="IPR011712">
    <property type="entry name" value="Sig_transdc_His_kin_sub3_dim/P"/>
</dbReference>
<dbReference type="Gene3D" id="1.20.5.1930">
    <property type="match status" value="1"/>
</dbReference>
<gene>
    <name evidence="7" type="ORF">PV517_13545</name>
</gene>
<evidence type="ECO:0000256" key="2">
    <source>
        <dbReference type="ARBA" id="ARBA00022777"/>
    </source>
</evidence>
<keyword evidence="3" id="KW-0902">Two-component regulatory system</keyword>
<feature type="transmembrane region" description="Helical" evidence="5">
    <location>
        <begin position="12"/>
        <end position="33"/>
    </location>
</feature>
<evidence type="ECO:0000256" key="4">
    <source>
        <dbReference type="SAM" id="MobiDB-lite"/>
    </source>
</evidence>
<feature type="transmembrane region" description="Helical" evidence="5">
    <location>
        <begin position="45"/>
        <end position="63"/>
    </location>
</feature>
<feature type="domain" description="Signal transduction histidine kinase subgroup 3 dimerisation and phosphoacceptor" evidence="6">
    <location>
        <begin position="182"/>
        <end position="247"/>
    </location>
</feature>